<protein>
    <submittedName>
        <fullName evidence="1">Choline-phosphate cytidylyltransferase 2</fullName>
    </submittedName>
</protein>
<dbReference type="OMA" id="MTIDEHY"/>
<dbReference type="STRING" id="4577.A0A1D6GSM0"/>
<evidence type="ECO:0000313" key="1">
    <source>
        <dbReference type="EMBL" id="AQK66020.1"/>
    </source>
</evidence>
<organism evidence="1">
    <name type="scientific">Zea mays</name>
    <name type="common">Maize</name>
    <dbReference type="NCBI Taxonomy" id="4577"/>
    <lineage>
        <taxon>Eukaryota</taxon>
        <taxon>Viridiplantae</taxon>
        <taxon>Streptophyta</taxon>
        <taxon>Embryophyta</taxon>
        <taxon>Tracheophyta</taxon>
        <taxon>Spermatophyta</taxon>
        <taxon>Magnoliopsida</taxon>
        <taxon>Liliopsida</taxon>
        <taxon>Poales</taxon>
        <taxon>Poaceae</taxon>
        <taxon>PACMAD clade</taxon>
        <taxon>Panicoideae</taxon>
        <taxon>Andropogonodae</taxon>
        <taxon>Andropogoneae</taxon>
        <taxon>Tripsacinae</taxon>
        <taxon>Zea</taxon>
    </lineage>
</organism>
<reference evidence="1" key="1">
    <citation type="submission" date="2015-12" db="EMBL/GenBank/DDBJ databases">
        <title>Update maize B73 reference genome by single molecule sequencing technologies.</title>
        <authorList>
            <consortium name="Maize Genome Sequencing Project"/>
            <person name="Ware D."/>
        </authorList>
    </citation>
    <scope>NUCLEOTIDE SEQUENCE</scope>
    <source>
        <tissue evidence="1">Seedling</tissue>
    </source>
</reference>
<name>A0A1D6GSM0_MAIZE</name>
<dbReference type="PANTHER" id="PTHR10739:SF13">
    <property type="entry name" value="CHOLINE-PHOSPHATE CYTIDYLYLTRANSFERASE"/>
    <property type="match status" value="1"/>
</dbReference>
<dbReference type="EMBL" id="CM000781">
    <property type="protein sequence ID" value="AQK66020.1"/>
    <property type="molecule type" value="Genomic_DNA"/>
</dbReference>
<keyword evidence="1" id="KW-0548">Nucleotidyltransferase</keyword>
<dbReference type="AlphaFoldDB" id="A0A1D6GSM0"/>
<dbReference type="InterPro" id="IPR014729">
    <property type="entry name" value="Rossmann-like_a/b/a_fold"/>
</dbReference>
<dbReference type="InterPro" id="IPR045049">
    <property type="entry name" value="Pcy1-like"/>
</dbReference>
<sequence length="131" mass="15002">MTIDEHYESLQHCKNADTSGPANDVYELVRTSELKRTKGISTSDIITTILKDYNQYIMWNLTCGYNHKDLGISYVKENQLMVNMGISKLREKVKEQQEKLCGGDIHPHRMNNKQTQIPVTTQCGIVDPFNP</sequence>
<dbReference type="ExpressionAtlas" id="A0A1D6GSM0">
    <property type="expression patterns" value="baseline and differential"/>
</dbReference>
<dbReference type="SMR" id="A0A1D6GSM0"/>
<proteinExistence type="predicted"/>
<gene>
    <name evidence="1" type="ORF">ZEAMMB73_Zm00001d014357</name>
</gene>
<accession>A0A1D6GSM0</accession>
<dbReference type="GO" id="GO:0004105">
    <property type="term" value="F:choline-phosphate cytidylyltransferase activity"/>
    <property type="evidence" value="ECO:0007669"/>
    <property type="project" value="InterPro"/>
</dbReference>
<dbReference type="Gene3D" id="3.40.50.620">
    <property type="entry name" value="HUPs"/>
    <property type="match status" value="1"/>
</dbReference>
<keyword evidence="1" id="KW-0808">Transferase</keyword>
<dbReference type="InParanoid" id="A0A1D6GSM0"/>
<dbReference type="PANTHER" id="PTHR10739">
    <property type="entry name" value="CYTIDYLYLTRANSFERASE"/>
    <property type="match status" value="1"/>
</dbReference>